<dbReference type="GO" id="GO:0016705">
    <property type="term" value="F:oxidoreductase activity, acting on paired donors, with incorporation or reduction of molecular oxygen"/>
    <property type="evidence" value="ECO:0007669"/>
    <property type="project" value="InterPro"/>
</dbReference>
<evidence type="ECO:0000256" key="8">
    <source>
        <dbReference type="ARBA" id="ARBA00022848"/>
    </source>
</evidence>
<keyword evidence="12 15" id="KW-0472">Membrane</keyword>
<evidence type="ECO:0000256" key="5">
    <source>
        <dbReference type="ARBA" id="ARBA00022617"/>
    </source>
</evidence>
<evidence type="ECO:0000256" key="13">
    <source>
        <dbReference type="PIRSR" id="PIRSR602401-1"/>
    </source>
</evidence>
<dbReference type="FunFam" id="1.10.630.10:FF:000042">
    <property type="entry name" value="Cytochrome P450"/>
    <property type="match status" value="1"/>
</dbReference>
<dbReference type="PANTHER" id="PTHR24292">
    <property type="entry name" value="CYTOCHROME P450"/>
    <property type="match status" value="1"/>
</dbReference>
<keyword evidence="15" id="KW-0812">Transmembrane</keyword>
<dbReference type="PROSITE" id="PS00086">
    <property type="entry name" value="CYTOCHROME_P450"/>
    <property type="match status" value="1"/>
</dbReference>
<evidence type="ECO:0000256" key="15">
    <source>
        <dbReference type="SAM" id="Phobius"/>
    </source>
</evidence>
<dbReference type="InterPro" id="IPR036396">
    <property type="entry name" value="Cyt_P450_sf"/>
</dbReference>
<sequence>MADGLLIFCGVSVILLLLYYYLTSIHNFWKDRGIPGPRPTPIFGNLRAVTFREISMADLVRQMYNEYKHVPVFGIFAGNSPILIINDMDMIKDVLIRDFSLFSDRGVPIFPEVEPLCEHLGHLEPERWRPLRTRLSPVFTSGRIKEMLPLVVECGQHLKEYLDKVVSNGKPVDCREIAAKFTTDVIGSCAFGIDMNALSDENSEFLAMGKKVFTLSPKKLMREIGRQFFPRLYKVVGHVFQTTYLTNFFINVVVDTINYREKSNIIRPDFINMLMELKKNPHNLENIELTDSLLASQVYVFFIAGYETSSSTMSHSLYELAINTDMQDKLRKEIRENYAQHGETLTFAQVNEMKYLDLVFRETLRKYPIVPMLMRKVSTNYTFKGTNVTIPKGTNVWIPVYGIHRDPDIYSKPEVFDPERFAEGAVPAKHPMSYLAFGDGPRNCIGMSIYSN</sequence>
<evidence type="ECO:0000256" key="7">
    <source>
        <dbReference type="ARBA" id="ARBA00022824"/>
    </source>
</evidence>
<dbReference type="PRINTS" id="PR00385">
    <property type="entry name" value="P450"/>
</dbReference>
<reference evidence="16 17" key="1">
    <citation type="submission" date="2015-07" db="EMBL/GenBank/DDBJ databases">
        <title>The genome of Dufourea novaeangliae.</title>
        <authorList>
            <person name="Pan H."/>
            <person name="Kapheim K."/>
        </authorList>
    </citation>
    <scope>NUCLEOTIDE SEQUENCE [LARGE SCALE GENOMIC DNA]</scope>
    <source>
        <strain evidence="16">0120121106</strain>
        <tissue evidence="16">Whole body</tissue>
    </source>
</reference>
<feature type="binding site" description="axial binding residue" evidence="13">
    <location>
        <position position="444"/>
    </location>
    <ligand>
        <name>heme</name>
        <dbReference type="ChEBI" id="CHEBI:30413"/>
    </ligand>
    <ligandPart>
        <name>Fe</name>
        <dbReference type="ChEBI" id="CHEBI:18248"/>
    </ligandPart>
</feature>
<evidence type="ECO:0000256" key="4">
    <source>
        <dbReference type="ARBA" id="ARBA00010617"/>
    </source>
</evidence>
<evidence type="ECO:0000313" key="16">
    <source>
        <dbReference type="EMBL" id="KZC12361.1"/>
    </source>
</evidence>
<keyword evidence="8" id="KW-0492">Microsome</keyword>
<keyword evidence="9 14" id="KW-0560">Oxidoreductase</keyword>
<feature type="transmembrane region" description="Helical" evidence="15">
    <location>
        <begin position="5"/>
        <end position="22"/>
    </location>
</feature>
<keyword evidence="15" id="KW-1133">Transmembrane helix</keyword>
<dbReference type="InterPro" id="IPR017972">
    <property type="entry name" value="Cyt_P450_CS"/>
</dbReference>
<evidence type="ECO:0000256" key="1">
    <source>
        <dbReference type="ARBA" id="ARBA00001971"/>
    </source>
</evidence>
<keyword evidence="6 13" id="KW-0479">Metal-binding</keyword>
<proteinExistence type="inferred from homology"/>
<dbReference type="Gene3D" id="1.10.630.10">
    <property type="entry name" value="Cytochrome P450"/>
    <property type="match status" value="1"/>
</dbReference>
<evidence type="ECO:0000313" key="17">
    <source>
        <dbReference type="Proteomes" id="UP000076502"/>
    </source>
</evidence>
<evidence type="ECO:0000256" key="11">
    <source>
        <dbReference type="ARBA" id="ARBA00023033"/>
    </source>
</evidence>
<evidence type="ECO:0000256" key="14">
    <source>
        <dbReference type="RuleBase" id="RU000461"/>
    </source>
</evidence>
<keyword evidence="11 14" id="KW-0503">Monooxygenase</keyword>
<evidence type="ECO:0000256" key="9">
    <source>
        <dbReference type="ARBA" id="ARBA00023002"/>
    </source>
</evidence>
<comment type="similarity">
    <text evidence="4 14">Belongs to the cytochrome P450 family.</text>
</comment>
<protein>
    <submittedName>
        <fullName evidence="16">Putative cytochrome P450 6a14</fullName>
    </submittedName>
</protein>
<evidence type="ECO:0000256" key="10">
    <source>
        <dbReference type="ARBA" id="ARBA00023004"/>
    </source>
</evidence>
<dbReference type="STRING" id="178035.A0A154PKF4"/>
<dbReference type="Pfam" id="PF00067">
    <property type="entry name" value="p450"/>
    <property type="match status" value="1"/>
</dbReference>
<dbReference type="OrthoDB" id="2789670at2759"/>
<dbReference type="PANTHER" id="PTHR24292:SF54">
    <property type="entry name" value="CYP9F3-RELATED"/>
    <property type="match status" value="1"/>
</dbReference>
<dbReference type="GO" id="GO:0004497">
    <property type="term" value="F:monooxygenase activity"/>
    <property type="evidence" value="ECO:0007669"/>
    <property type="project" value="UniProtKB-KW"/>
</dbReference>
<dbReference type="EMBL" id="KQ434947">
    <property type="protein sequence ID" value="KZC12361.1"/>
    <property type="molecule type" value="Genomic_DNA"/>
</dbReference>
<dbReference type="GO" id="GO:0005789">
    <property type="term" value="C:endoplasmic reticulum membrane"/>
    <property type="evidence" value="ECO:0007669"/>
    <property type="project" value="UniProtKB-SubCell"/>
</dbReference>
<dbReference type="AlphaFoldDB" id="A0A154PKF4"/>
<accession>A0A154PKF4</accession>
<dbReference type="InterPro" id="IPR002401">
    <property type="entry name" value="Cyt_P450_E_grp-I"/>
</dbReference>
<keyword evidence="10 13" id="KW-0408">Iron</keyword>
<keyword evidence="7" id="KW-0256">Endoplasmic reticulum</keyword>
<dbReference type="CDD" id="cd11056">
    <property type="entry name" value="CYP6-like"/>
    <property type="match status" value="1"/>
</dbReference>
<organism evidence="16 17">
    <name type="scientific">Dufourea novaeangliae</name>
    <name type="common">Sweat bee</name>
    <dbReference type="NCBI Taxonomy" id="178035"/>
    <lineage>
        <taxon>Eukaryota</taxon>
        <taxon>Metazoa</taxon>
        <taxon>Ecdysozoa</taxon>
        <taxon>Arthropoda</taxon>
        <taxon>Hexapoda</taxon>
        <taxon>Insecta</taxon>
        <taxon>Pterygota</taxon>
        <taxon>Neoptera</taxon>
        <taxon>Endopterygota</taxon>
        <taxon>Hymenoptera</taxon>
        <taxon>Apocrita</taxon>
        <taxon>Aculeata</taxon>
        <taxon>Apoidea</taxon>
        <taxon>Anthophila</taxon>
        <taxon>Halictidae</taxon>
        <taxon>Rophitinae</taxon>
        <taxon>Dufourea</taxon>
    </lineage>
</organism>
<evidence type="ECO:0000256" key="3">
    <source>
        <dbReference type="ARBA" id="ARBA00004406"/>
    </source>
</evidence>
<keyword evidence="17" id="KW-1185">Reference proteome</keyword>
<comment type="cofactor">
    <cofactor evidence="1 13">
        <name>heme</name>
        <dbReference type="ChEBI" id="CHEBI:30413"/>
    </cofactor>
</comment>
<dbReference type="InterPro" id="IPR001128">
    <property type="entry name" value="Cyt_P450"/>
</dbReference>
<dbReference type="SUPFAM" id="SSF48264">
    <property type="entry name" value="Cytochrome P450"/>
    <property type="match status" value="1"/>
</dbReference>
<dbReference type="GO" id="GO:0020037">
    <property type="term" value="F:heme binding"/>
    <property type="evidence" value="ECO:0007669"/>
    <property type="project" value="InterPro"/>
</dbReference>
<comment type="subcellular location">
    <subcellularLocation>
        <location evidence="3">Endoplasmic reticulum membrane</location>
        <topology evidence="3">Peripheral membrane protein</topology>
    </subcellularLocation>
    <subcellularLocation>
        <location evidence="2">Microsome membrane</location>
        <topology evidence="2">Peripheral membrane protein</topology>
    </subcellularLocation>
</comment>
<gene>
    <name evidence="16" type="ORF">WN55_04065</name>
</gene>
<dbReference type="Proteomes" id="UP000076502">
    <property type="component" value="Unassembled WGS sequence"/>
</dbReference>
<dbReference type="GO" id="GO:0005506">
    <property type="term" value="F:iron ion binding"/>
    <property type="evidence" value="ECO:0007669"/>
    <property type="project" value="InterPro"/>
</dbReference>
<dbReference type="InterPro" id="IPR050476">
    <property type="entry name" value="Insect_CytP450_Detox"/>
</dbReference>
<evidence type="ECO:0000256" key="6">
    <source>
        <dbReference type="ARBA" id="ARBA00022723"/>
    </source>
</evidence>
<evidence type="ECO:0000256" key="2">
    <source>
        <dbReference type="ARBA" id="ARBA00004174"/>
    </source>
</evidence>
<name>A0A154PKF4_DUFNO</name>
<keyword evidence="5 13" id="KW-0349">Heme</keyword>
<dbReference type="PRINTS" id="PR00463">
    <property type="entry name" value="EP450I"/>
</dbReference>
<evidence type="ECO:0000256" key="12">
    <source>
        <dbReference type="ARBA" id="ARBA00023136"/>
    </source>
</evidence>